<evidence type="ECO:0000256" key="9">
    <source>
        <dbReference type="ARBA" id="ARBA00023242"/>
    </source>
</evidence>
<sequence>MSRSKPNILVTGTPGVGKTTFCEALAAATSLDHLEVSKIVREKRLYREWDDELDCSIFDEEMVQDALEPLLEPGGCVVDFHSSSFLDESLLDLVVVLRVDTSTLYDRLEKRHYPESKVKQNVEAEIFQSCLDEVREVFEETDIQIWEMPHDTEVVCSSIPRSPANQEQIERNKWRLRWNGSRNSQGPSLD</sequence>
<comment type="caution">
    <text evidence="10">Lacks conserved residue(s) required for the propagation of feature annotation.</text>
</comment>
<keyword evidence="3 10" id="KW-0690">Ribosome biogenesis</keyword>
<evidence type="ECO:0000313" key="12">
    <source>
        <dbReference type="EMBL" id="CAL4763955.1"/>
    </source>
</evidence>
<evidence type="ECO:0000256" key="5">
    <source>
        <dbReference type="ARBA" id="ARBA00022679"/>
    </source>
</evidence>
<dbReference type="Proteomes" id="UP001152797">
    <property type="component" value="Unassembled WGS sequence"/>
</dbReference>
<dbReference type="GO" id="GO:0006364">
    <property type="term" value="P:rRNA processing"/>
    <property type="evidence" value="ECO:0007669"/>
    <property type="project" value="UniProtKB-KW"/>
</dbReference>
<evidence type="ECO:0000256" key="2">
    <source>
        <dbReference type="ARBA" id="ARBA00022490"/>
    </source>
</evidence>
<evidence type="ECO:0000313" key="13">
    <source>
        <dbReference type="Proteomes" id="UP001152797"/>
    </source>
</evidence>
<dbReference type="FunFam" id="3.40.50.300:FF:000372">
    <property type="entry name" value="Adenylate kinase isoenzyme 6 homolog"/>
    <property type="match status" value="1"/>
</dbReference>
<comment type="catalytic activity">
    <reaction evidence="10">
        <text>ATP + H2O = ADP + phosphate + H(+)</text>
        <dbReference type="Rhea" id="RHEA:13065"/>
        <dbReference type="ChEBI" id="CHEBI:15377"/>
        <dbReference type="ChEBI" id="CHEBI:15378"/>
        <dbReference type="ChEBI" id="CHEBI:30616"/>
        <dbReference type="ChEBI" id="CHEBI:43474"/>
        <dbReference type="ChEBI" id="CHEBI:456216"/>
    </reaction>
</comment>
<feature type="binding site" evidence="10">
    <location>
        <position position="17"/>
    </location>
    <ligand>
        <name>ATP</name>
        <dbReference type="ChEBI" id="CHEBI:30616"/>
    </ligand>
</feature>
<dbReference type="EC" id="2.7.4.3" evidence="10"/>
<feature type="region of interest" description="LID" evidence="10">
    <location>
        <begin position="110"/>
        <end position="120"/>
    </location>
</feature>
<comment type="similarity">
    <text evidence="10">Belongs to the adenylate kinase family. AK6 subfamily.</text>
</comment>
<dbReference type="EMBL" id="CAMXCT030000285">
    <property type="protein sequence ID" value="CAL4763955.1"/>
    <property type="molecule type" value="Genomic_DNA"/>
</dbReference>
<dbReference type="HAMAP" id="MF_00039">
    <property type="entry name" value="Adenylate_kinase_AK6"/>
    <property type="match status" value="1"/>
</dbReference>
<accession>A0A9P1BQG8</accession>
<evidence type="ECO:0000313" key="11">
    <source>
        <dbReference type="EMBL" id="CAI3976643.1"/>
    </source>
</evidence>
<evidence type="ECO:0000256" key="4">
    <source>
        <dbReference type="ARBA" id="ARBA00022552"/>
    </source>
</evidence>
<evidence type="ECO:0000256" key="1">
    <source>
        <dbReference type="ARBA" id="ARBA00000582"/>
    </source>
</evidence>
<evidence type="ECO:0000256" key="8">
    <source>
        <dbReference type="ARBA" id="ARBA00022840"/>
    </source>
</evidence>
<keyword evidence="6 10" id="KW-0547">Nucleotide-binding</keyword>
<dbReference type="EMBL" id="CAMXCT010000285">
    <property type="protein sequence ID" value="CAI3976643.1"/>
    <property type="molecule type" value="Genomic_DNA"/>
</dbReference>
<keyword evidence="8 10" id="KW-0067">ATP-binding</keyword>
<feature type="binding site" evidence="10">
    <location>
        <position position="20"/>
    </location>
    <ligand>
        <name>ATP</name>
        <dbReference type="ChEBI" id="CHEBI:30616"/>
    </ligand>
</feature>
<comment type="catalytic activity">
    <reaction evidence="1 10">
        <text>AMP + ATP = 2 ADP</text>
        <dbReference type="Rhea" id="RHEA:12973"/>
        <dbReference type="ChEBI" id="CHEBI:30616"/>
        <dbReference type="ChEBI" id="CHEBI:456215"/>
        <dbReference type="ChEBI" id="CHEBI:456216"/>
        <dbReference type="EC" id="2.7.4.3"/>
    </reaction>
</comment>
<feature type="binding site" evidence="10">
    <location>
        <position position="18"/>
    </location>
    <ligand>
        <name>ATP</name>
        <dbReference type="ChEBI" id="CHEBI:30616"/>
    </ligand>
</feature>
<keyword evidence="5 10" id="KW-0808">Transferase</keyword>
<evidence type="ECO:0000256" key="3">
    <source>
        <dbReference type="ARBA" id="ARBA00022517"/>
    </source>
</evidence>
<evidence type="ECO:0000256" key="6">
    <source>
        <dbReference type="ARBA" id="ARBA00022741"/>
    </source>
</evidence>
<keyword evidence="13" id="KW-1185">Reference proteome</keyword>
<dbReference type="GO" id="GO:0005737">
    <property type="term" value="C:cytoplasm"/>
    <property type="evidence" value="ECO:0007669"/>
    <property type="project" value="UniProtKB-SubCell"/>
</dbReference>
<keyword evidence="7 10" id="KW-0418">Kinase</keyword>
<keyword evidence="9 10" id="KW-0539">Nucleus</keyword>
<dbReference type="PANTHER" id="PTHR12595:SF0">
    <property type="entry name" value="ADENYLATE KINASE ISOENZYME 6"/>
    <property type="match status" value="1"/>
</dbReference>
<organism evidence="11">
    <name type="scientific">Cladocopium goreaui</name>
    <dbReference type="NCBI Taxonomy" id="2562237"/>
    <lineage>
        <taxon>Eukaryota</taxon>
        <taxon>Sar</taxon>
        <taxon>Alveolata</taxon>
        <taxon>Dinophyceae</taxon>
        <taxon>Suessiales</taxon>
        <taxon>Symbiodiniaceae</taxon>
        <taxon>Cladocopium</taxon>
    </lineage>
</organism>
<dbReference type="AlphaFoldDB" id="A0A9P1BQG8"/>
<dbReference type="GO" id="GO:0005634">
    <property type="term" value="C:nucleus"/>
    <property type="evidence" value="ECO:0007669"/>
    <property type="project" value="UniProtKB-SubCell"/>
</dbReference>
<feature type="binding site" evidence="10">
    <location>
        <position position="19"/>
    </location>
    <ligand>
        <name>ATP</name>
        <dbReference type="ChEBI" id="CHEBI:30616"/>
    </ligand>
</feature>
<dbReference type="Gene3D" id="3.40.50.300">
    <property type="entry name" value="P-loop containing nucleotide triphosphate hydrolases"/>
    <property type="match status" value="1"/>
</dbReference>
<reference evidence="11" key="1">
    <citation type="submission" date="2022-10" db="EMBL/GenBank/DDBJ databases">
        <authorList>
            <person name="Chen Y."/>
            <person name="Dougan E. K."/>
            <person name="Chan C."/>
            <person name="Rhodes N."/>
            <person name="Thang M."/>
        </authorList>
    </citation>
    <scope>NUCLEOTIDE SEQUENCE</scope>
</reference>
<reference evidence="12 13" key="2">
    <citation type="submission" date="2024-05" db="EMBL/GenBank/DDBJ databases">
        <authorList>
            <person name="Chen Y."/>
            <person name="Shah S."/>
            <person name="Dougan E. K."/>
            <person name="Thang M."/>
            <person name="Chan C."/>
        </authorList>
    </citation>
    <scope>NUCLEOTIDE SEQUENCE [LARGE SCALE GENOMIC DNA]</scope>
</reference>
<dbReference type="InterPro" id="IPR020618">
    <property type="entry name" value="Adenyl_kinase_AK6"/>
</dbReference>
<protein>
    <recommendedName>
        <fullName evidence="10">Adenylate kinase isoenzyme 6 homolog</fullName>
        <shortName evidence="10">AK6</shortName>
        <ecNumber evidence="10">2.7.4.3</ecNumber>
    </recommendedName>
    <alternativeName>
        <fullName evidence="10">Dual activity adenylate kinase/ATPase</fullName>
        <shortName evidence="10">AK/ATPase</shortName>
    </alternativeName>
</protein>
<comment type="function">
    <text evidence="10">Broad-specificity nucleoside monophosphate (NMP) kinase that catalyzes the reversible transfer of the terminal phosphate group between nucleoside triphosphates and monophosphates. Has also ATPase activity. Involved in the late cytoplasmic maturation steps of the 40S ribosomal particles, specifically 18S rRNA maturation. While NMP activity is not required for ribosome maturation, ATPase activity is. Associates transiently with small ribosomal subunit protein uS11. ATP hydrolysis breaks the interaction with uS11. May temporarily remove uS11 from the ribosome to enable a conformational change of the ribosomal RNA that is needed for the final maturation step of the small ribosomal subunit. Its NMP activity may have a role in nuclear energy homeostasis.</text>
</comment>
<dbReference type="GO" id="GO:0042274">
    <property type="term" value="P:ribosomal small subunit biogenesis"/>
    <property type="evidence" value="ECO:0007669"/>
    <property type="project" value="UniProtKB-UniRule"/>
</dbReference>
<proteinExistence type="inferred from homology"/>
<evidence type="ECO:0000256" key="7">
    <source>
        <dbReference type="ARBA" id="ARBA00022777"/>
    </source>
</evidence>
<dbReference type="PANTHER" id="PTHR12595">
    <property type="entry name" value="POS9-ACTIVATING FACTOR FAP7-RELATED"/>
    <property type="match status" value="1"/>
</dbReference>
<keyword evidence="4 10" id="KW-0698">rRNA processing</keyword>
<evidence type="ECO:0000256" key="10">
    <source>
        <dbReference type="HAMAP-Rule" id="MF_03173"/>
    </source>
</evidence>
<dbReference type="OrthoDB" id="10251185at2759"/>
<dbReference type="SUPFAM" id="SSF52540">
    <property type="entry name" value="P-loop containing nucleoside triphosphate hydrolases"/>
    <property type="match status" value="1"/>
</dbReference>
<name>A0A9P1BQG8_9DINO</name>
<comment type="caution">
    <text evidence="11">The sequence shown here is derived from an EMBL/GenBank/DDBJ whole genome shotgun (WGS) entry which is preliminary data.</text>
</comment>
<feature type="binding site" evidence="10">
    <location>
        <position position="111"/>
    </location>
    <ligand>
        <name>ATP</name>
        <dbReference type="ChEBI" id="CHEBI:30616"/>
    </ligand>
</feature>
<dbReference type="GO" id="GO:0005524">
    <property type="term" value="F:ATP binding"/>
    <property type="evidence" value="ECO:0007669"/>
    <property type="project" value="UniProtKB-KW"/>
</dbReference>
<dbReference type="InterPro" id="IPR027417">
    <property type="entry name" value="P-loop_NTPase"/>
</dbReference>
<dbReference type="Pfam" id="PF13238">
    <property type="entry name" value="AAA_18"/>
    <property type="match status" value="1"/>
</dbReference>
<dbReference type="GO" id="GO:0004017">
    <property type="term" value="F:AMP kinase activity"/>
    <property type="evidence" value="ECO:0007669"/>
    <property type="project" value="UniProtKB-UniRule"/>
</dbReference>
<feature type="binding site" evidence="10">
    <location>
        <position position="15"/>
    </location>
    <ligand>
        <name>ATP</name>
        <dbReference type="ChEBI" id="CHEBI:30616"/>
    </ligand>
</feature>
<comment type="subunit">
    <text evidence="10">Interacts with small ribosomal subunit protein uS11. Not a structural component of 43S pre-ribosomes, but transiently interacts with them by binding to uS11.</text>
</comment>
<gene>
    <name evidence="11" type="ORF">C1SCF055_LOCUS4847</name>
</gene>
<dbReference type="EMBL" id="CAMXCT020000285">
    <property type="protein sequence ID" value="CAL1130018.1"/>
    <property type="molecule type" value="Genomic_DNA"/>
</dbReference>
<keyword evidence="2 10" id="KW-0963">Cytoplasm</keyword>
<feature type="region of interest" description="NMPbind" evidence="10">
    <location>
        <begin position="35"/>
        <end position="58"/>
    </location>
</feature>
<dbReference type="GO" id="GO:0016887">
    <property type="term" value="F:ATP hydrolysis activity"/>
    <property type="evidence" value="ECO:0007669"/>
    <property type="project" value="UniProtKB-UniRule"/>
</dbReference>
<comment type="subcellular location">
    <subcellularLocation>
        <location evidence="10">Cytoplasm</location>
    </subcellularLocation>
    <subcellularLocation>
        <location evidence="10">Nucleus</location>
    </subcellularLocation>
</comment>